<evidence type="ECO:0000313" key="13">
    <source>
        <dbReference type="Proteomes" id="UP001172457"/>
    </source>
</evidence>
<dbReference type="PROSITE" id="PS50927">
    <property type="entry name" value="BULB_LECTIN"/>
    <property type="match status" value="1"/>
</dbReference>
<dbReference type="Pfam" id="PF01453">
    <property type="entry name" value="B_lectin"/>
    <property type="match status" value="1"/>
</dbReference>
<comment type="caution">
    <text evidence="12">The sequence shown here is derived from an EMBL/GenBank/DDBJ whole genome shotgun (WGS) entry which is preliminary data.</text>
</comment>
<organism evidence="12 13">
    <name type="scientific">Centaurea solstitialis</name>
    <name type="common">yellow star-thistle</name>
    <dbReference type="NCBI Taxonomy" id="347529"/>
    <lineage>
        <taxon>Eukaryota</taxon>
        <taxon>Viridiplantae</taxon>
        <taxon>Streptophyta</taxon>
        <taxon>Embryophyta</taxon>
        <taxon>Tracheophyta</taxon>
        <taxon>Spermatophyta</taxon>
        <taxon>Magnoliopsida</taxon>
        <taxon>eudicotyledons</taxon>
        <taxon>Gunneridae</taxon>
        <taxon>Pentapetalae</taxon>
        <taxon>asterids</taxon>
        <taxon>campanulids</taxon>
        <taxon>Asterales</taxon>
        <taxon>Asteraceae</taxon>
        <taxon>Carduoideae</taxon>
        <taxon>Cardueae</taxon>
        <taxon>Centaureinae</taxon>
        <taxon>Centaurea</taxon>
    </lineage>
</organism>
<dbReference type="CDD" id="cd00028">
    <property type="entry name" value="B_lectin"/>
    <property type="match status" value="1"/>
</dbReference>
<dbReference type="SUPFAM" id="SSF51110">
    <property type="entry name" value="alpha-D-mannose-specific plant lectins"/>
    <property type="match status" value="1"/>
</dbReference>
<dbReference type="EMBL" id="JARYMX010000006">
    <property type="protein sequence ID" value="KAJ9543418.1"/>
    <property type="molecule type" value="Genomic_DNA"/>
</dbReference>
<sequence length="668" mass="76003">MATSFQVLLLFVTTLLQIPTSFSSFSPGPGLTRGSSLSVDNKDDLLVSLNGLFTAGFHQFGENAYFAVWFTDQAATPEDCTVVWMANRDAPVNGKHSKLSLWEDGNLVLQDGGWYILWSTNTKSNSPSVQLYLNDTGNLVLHGEGQPLWQSFDYPTNTLLPYQPFTKNTQLVSSRSFSNYSSGFYNLFFDNDDILCLSYSGQEVTSVFWPDPKLTVGEAMRYPYRDARKASLDSNGEFNSSDGFHFLSADFGSDSQRIMRIDIDGNLRVYTVVEHENKKKLEVQWQAFSHSCKIHGICGPNSLCIYSQNSGRKCTCLHGYKMVNSVDWSYGCEPDFELCIQDDCDFIFLHHVEFNGHHLSFSGNITLDTCKKECLLERTCKGFKFGWSESKISNFCYIKTSLYNGYQMGYNDSIYIKLPKSNQKAEFQAEINTIGRLNHMNLIETLGYCIEGKHRLVVYEYMKNGSLAENLGVGKLDWETRFDIARGTAKGLAYLHEECLEWVLHCDVKPHNILLDANYKPKVADFGLSKLLERSRIDQMNFSMIRGTRGYMAPEWVLNSPVTSKVDVFSYGVVILEMITGRSPAAKYHTSNENGKPEFLLIDWVRDKIQEFDSRMEPWVEEIVDPSVYGKYDHIVMENMVRIALQCTKDDQDKRPSMTEVVNVLLQV</sequence>
<evidence type="ECO:0000313" key="12">
    <source>
        <dbReference type="EMBL" id="KAJ9543418.1"/>
    </source>
</evidence>
<reference evidence="12" key="1">
    <citation type="submission" date="2023-03" db="EMBL/GenBank/DDBJ databases">
        <title>Chromosome-scale reference genome and RAD-based genetic map of yellow starthistle (Centaurea solstitialis) reveal putative structural variation and QTLs associated with invader traits.</title>
        <authorList>
            <person name="Reatini B."/>
            <person name="Cang F.A."/>
            <person name="Jiang Q."/>
            <person name="Mckibben M.T.W."/>
            <person name="Barker M.S."/>
            <person name="Rieseberg L.H."/>
            <person name="Dlugosch K.M."/>
        </authorList>
    </citation>
    <scope>NUCLEOTIDE SEQUENCE</scope>
    <source>
        <strain evidence="12">CAN-66</strain>
        <tissue evidence="12">Leaf</tissue>
    </source>
</reference>
<evidence type="ECO:0000256" key="4">
    <source>
        <dbReference type="ARBA" id="ARBA00022989"/>
    </source>
</evidence>
<dbReference type="PANTHER" id="PTHR47974:SF3">
    <property type="entry name" value="RECEPTOR-LIKE SERINE_THREONINE-PROTEIN KINASE"/>
    <property type="match status" value="1"/>
</dbReference>
<evidence type="ECO:0000256" key="3">
    <source>
        <dbReference type="ARBA" id="ARBA00022729"/>
    </source>
</evidence>
<feature type="domain" description="Apple" evidence="11">
    <location>
        <begin position="339"/>
        <end position="422"/>
    </location>
</feature>
<dbReference type="Gene3D" id="3.30.200.20">
    <property type="entry name" value="Phosphorylase Kinase, domain 1"/>
    <property type="match status" value="1"/>
</dbReference>
<keyword evidence="6" id="KW-1015">Disulfide bond</keyword>
<name>A0AA38SJA0_9ASTR</name>
<dbReference type="PANTHER" id="PTHR47974">
    <property type="entry name" value="OS07G0415500 PROTEIN"/>
    <property type="match status" value="1"/>
</dbReference>
<keyword evidence="3 8" id="KW-0732">Signal</keyword>
<dbReference type="InterPro" id="IPR003609">
    <property type="entry name" value="Pan_app"/>
</dbReference>
<evidence type="ECO:0000259" key="11">
    <source>
        <dbReference type="PROSITE" id="PS50948"/>
    </source>
</evidence>
<dbReference type="GO" id="GO:0005524">
    <property type="term" value="F:ATP binding"/>
    <property type="evidence" value="ECO:0007669"/>
    <property type="project" value="InterPro"/>
</dbReference>
<dbReference type="PROSITE" id="PS50011">
    <property type="entry name" value="PROTEIN_KINASE_DOM"/>
    <property type="match status" value="1"/>
</dbReference>
<feature type="chain" id="PRO_5041335567" description="Receptor-like serine/threonine-protein kinase" evidence="8">
    <location>
        <begin position="24"/>
        <end position="668"/>
    </location>
</feature>
<dbReference type="Gene3D" id="1.10.510.10">
    <property type="entry name" value="Transferase(Phosphotransferase) domain 1"/>
    <property type="match status" value="1"/>
</dbReference>
<dbReference type="InterPro" id="IPR011009">
    <property type="entry name" value="Kinase-like_dom_sf"/>
</dbReference>
<dbReference type="SMART" id="SM00108">
    <property type="entry name" value="B_lectin"/>
    <property type="match status" value="1"/>
</dbReference>
<feature type="domain" description="Protein kinase" evidence="9">
    <location>
        <begin position="392"/>
        <end position="668"/>
    </location>
</feature>
<dbReference type="GO" id="GO:0048544">
    <property type="term" value="P:recognition of pollen"/>
    <property type="evidence" value="ECO:0007669"/>
    <property type="project" value="InterPro"/>
</dbReference>
<dbReference type="GO" id="GO:0016020">
    <property type="term" value="C:membrane"/>
    <property type="evidence" value="ECO:0007669"/>
    <property type="project" value="UniProtKB-SubCell"/>
</dbReference>
<protein>
    <recommendedName>
        <fullName evidence="14">Receptor-like serine/threonine-protein kinase</fullName>
    </recommendedName>
</protein>
<dbReference type="FunFam" id="1.10.510.10:FF:000537">
    <property type="entry name" value="Putative receptor-like protein kinase"/>
    <property type="match status" value="1"/>
</dbReference>
<comment type="subcellular location">
    <subcellularLocation>
        <location evidence="1">Membrane</location>
        <topology evidence="1">Single-pass membrane protein</topology>
    </subcellularLocation>
</comment>
<evidence type="ECO:0000259" key="9">
    <source>
        <dbReference type="PROSITE" id="PS50011"/>
    </source>
</evidence>
<gene>
    <name evidence="12" type="ORF">OSB04_023125</name>
</gene>
<evidence type="ECO:0000256" key="8">
    <source>
        <dbReference type="SAM" id="SignalP"/>
    </source>
</evidence>
<keyword evidence="2" id="KW-0812">Transmembrane</keyword>
<dbReference type="SUPFAM" id="SSF56112">
    <property type="entry name" value="Protein kinase-like (PK-like)"/>
    <property type="match status" value="1"/>
</dbReference>
<dbReference type="InterPro" id="IPR001480">
    <property type="entry name" value="Bulb-type_lectin_dom"/>
</dbReference>
<accession>A0AA38SJA0</accession>
<dbReference type="AlphaFoldDB" id="A0AA38SJA0"/>
<feature type="domain" description="Bulb-type lectin" evidence="10">
    <location>
        <begin position="22"/>
        <end position="154"/>
    </location>
</feature>
<evidence type="ECO:0000259" key="10">
    <source>
        <dbReference type="PROSITE" id="PS50927"/>
    </source>
</evidence>
<dbReference type="InterPro" id="IPR000858">
    <property type="entry name" value="S_locus_glycoprot_dom"/>
</dbReference>
<evidence type="ECO:0008006" key="14">
    <source>
        <dbReference type="Google" id="ProtNLM"/>
    </source>
</evidence>
<dbReference type="SMART" id="SM00220">
    <property type="entry name" value="S_TKc"/>
    <property type="match status" value="1"/>
</dbReference>
<dbReference type="Pfam" id="PF00069">
    <property type="entry name" value="Pkinase"/>
    <property type="match status" value="1"/>
</dbReference>
<evidence type="ECO:0000256" key="7">
    <source>
        <dbReference type="ARBA" id="ARBA00023180"/>
    </source>
</evidence>
<feature type="signal peptide" evidence="8">
    <location>
        <begin position="1"/>
        <end position="23"/>
    </location>
</feature>
<dbReference type="Pfam" id="PF00954">
    <property type="entry name" value="S_locus_glycop"/>
    <property type="match status" value="1"/>
</dbReference>
<keyword evidence="5" id="KW-0472">Membrane</keyword>
<evidence type="ECO:0000256" key="5">
    <source>
        <dbReference type="ARBA" id="ARBA00023136"/>
    </source>
</evidence>
<evidence type="ECO:0000256" key="1">
    <source>
        <dbReference type="ARBA" id="ARBA00004167"/>
    </source>
</evidence>
<keyword evidence="4" id="KW-1133">Transmembrane helix</keyword>
<dbReference type="PROSITE" id="PS50948">
    <property type="entry name" value="PAN"/>
    <property type="match status" value="1"/>
</dbReference>
<dbReference type="InterPro" id="IPR036426">
    <property type="entry name" value="Bulb-type_lectin_dom_sf"/>
</dbReference>
<evidence type="ECO:0000256" key="2">
    <source>
        <dbReference type="ARBA" id="ARBA00022692"/>
    </source>
</evidence>
<keyword evidence="13" id="KW-1185">Reference proteome</keyword>
<dbReference type="PROSITE" id="PS00108">
    <property type="entry name" value="PROTEIN_KINASE_ST"/>
    <property type="match status" value="1"/>
</dbReference>
<proteinExistence type="predicted"/>
<keyword evidence="7" id="KW-0325">Glycoprotein</keyword>
<dbReference type="InterPro" id="IPR008271">
    <property type="entry name" value="Ser/Thr_kinase_AS"/>
</dbReference>
<dbReference type="Gene3D" id="2.90.10.10">
    <property type="entry name" value="Bulb-type lectin domain"/>
    <property type="match status" value="1"/>
</dbReference>
<dbReference type="InterPro" id="IPR000719">
    <property type="entry name" value="Prot_kinase_dom"/>
</dbReference>
<evidence type="ECO:0000256" key="6">
    <source>
        <dbReference type="ARBA" id="ARBA00023157"/>
    </source>
</evidence>
<dbReference type="GO" id="GO:0004672">
    <property type="term" value="F:protein kinase activity"/>
    <property type="evidence" value="ECO:0007669"/>
    <property type="project" value="InterPro"/>
</dbReference>
<dbReference type="Proteomes" id="UP001172457">
    <property type="component" value="Chromosome 6"/>
</dbReference>